<reference evidence="2 3" key="2">
    <citation type="submission" date="2018-11" db="EMBL/GenBank/DDBJ databases">
        <authorList>
            <consortium name="Pathogen Informatics"/>
        </authorList>
    </citation>
    <scope>NUCLEOTIDE SEQUENCE [LARGE SCALE GENOMIC DNA]</scope>
    <source>
        <strain evidence="2 3">NST_G2</strain>
    </source>
</reference>
<dbReference type="PANTHER" id="PTHR24183">
    <property type="entry name" value="FIBRONECTIN TYPE 3 AND ANKYRIN REPEAT DOMAINS PROTEIN 1"/>
    <property type="match status" value="1"/>
</dbReference>
<name>A0A183SR29_SCHSO</name>
<reference evidence="4" key="1">
    <citation type="submission" date="2016-06" db="UniProtKB">
        <authorList>
            <consortium name="WormBaseParasite"/>
        </authorList>
    </citation>
    <scope>IDENTIFICATION</scope>
</reference>
<keyword evidence="3" id="KW-1185">Reference proteome</keyword>
<dbReference type="OrthoDB" id="9995210at2759"/>
<accession>A0A183SR29</accession>
<sequence>MPTPDRYSDGLSSHRRPRLQFSACLDSGVGYYLRGSEVKLMARFVGVGNQLWYYIPASHSQLMFIGNGTFCLYEELEPGTEYELRLRLKWDKDFGPFGSIEAFETPQEPDTAFDLHKAIKFEDIEAVQRILGASNAKVEVTDQMDYTPLMAAVSRNSKTIINILLGAEANVNTANKLGKTALMLAANKGFIDVVDILIKRGASVDAKDIHGMTALFYAVDGEFSNVVRTLVRAGACIDEVDYDNQYTPLIRLGNSVCSL</sequence>
<dbReference type="GO" id="GO:0005634">
    <property type="term" value="C:nucleus"/>
    <property type="evidence" value="ECO:0007669"/>
    <property type="project" value="TreeGrafter"/>
</dbReference>
<dbReference type="SUPFAM" id="SSF48403">
    <property type="entry name" value="Ankyrin repeat"/>
    <property type="match status" value="1"/>
</dbReference>
<evidence type="ECO:0000256" key="1">
    <source>
        <dbReference type="PROSITE-ProRule" id="PRU00023"/>
    </source>
</evidence>
<dbReference type="InterPro" id="IPR036116">
    <property type="entry name" value="FN3_sf"/>
</dbReference>
<feature type="repeat" description="ANK" evidence="1">
    <location>
        <begin position="144"/>
        <end position="176"/>
    </location>
</feature>
<dbReference type="Pfam" id="PF00023">
    <property type="entry name" value="Ank"/>
    <property type="match status" value="1"/>
</dbReference>
<proteinExistence type="predicted"/>
<feature type="repeat" description="ANK" evidence="1">
    <location>
        <begin position="210"/>
        <end position="242"/>
    </location>
</feature>
<dbReference type="PROSITE" id="PS50297">
    <property type="entry name" value="ANK_REP_REGION"/>
    <property type="match status" value="1"/>
</dbReference>
<feature type="repeat" description="ANK" evidence="1">
    <location>
        <begin position="177"/>
        <end position="209"/>
    </location>
</feature>
<dbReference type="WBParaSite" id="SSLN_0000688901-mRNA-1">
    <property type="protein sequence ID" value="SSLN_0000688901-mRNA-1"/>
    <property type="gene ID" value="SSLN_0000688901"/>
</dbReference>
<dbReference type="GO" id="GO:0042981">
    <property type="term" value="P:regulation of apoptotic process"/>
    <property type="evidence" value="ECO:0007669"/>
    <property type="project" value="TreeGrafter"/>
</dbReference>
<dbReference type="Proteomes" id="UP000275846">
    <property type="component" value="Unassembled WGS sequence"/>
</dbReference>
<dbReference type="PROSITE" id="PS50088">
    <property type="entry name" value="ANK_REPEAT"/>
    <property type="match status" value="3"/>
</dbReference>
<evidence type="ECO:0000313" key="3">
    <source>
        <dbReference type="Proteomes" id="UP000275846"/>
    </source>
</evidence>
<dbReference type="AlphaFoldDB" id="A0A183SR29"/>
<dbReference type="STRING" id="70667.A0A183SR29"/>
<organism evidence="4">
    <name type="scientific">Schistocephalus solidus</name>
    <name type="common">Tapeworm</name>
    <dbReference type="NCBI Taxonomy" id="70667"/>
    <lineage>
        <taxon>Eukaryota</taxon>
        <taxon>Metazoa</taxon>
        <taxon>Spiralia</taxon>
        <taxon>Lophotrochozoa</taxon>
        <taxon>Platyhelminthes</taxon>
        <taxon>Cestoda</taxon>
        <taxon>Eucestoda</taxon>
        <taxon>Diphyllobothriidea</taxon>
        <taxon>Diphyllobothriidae</taxon>
        <taxon>Schistocephalus</taxon>
    </lineage>
</organism>
<dbReference type="Gene3D" id="1.25.40.20">
    <property type="entry name" value="Ankyrin repeat-containing domain"/>
    <property type="match status" value="1"/>
</dbReference>
<keyword evidence="1" id="KW-0040">ANK repeat</keyword>
<evidence type="ECO:0000313" key="2">
    <source>
        <dbReference type="EMBL" id="VDL93062.1"/>
    </source>
</evidence>
<dbReference type="InterPro" id="IPR002110">
    <property type="entry name" value="Ankyrin_rpt"/>
</dbReference>
<dbReference type="SMART" id="SM00248">
    <property type="entry name" value="ANK"/>
    <property type="match status" value="3"/>
</dbReference>
<protein>
    <submittedName>
        <fullName evidence="4">ANK_REP_REGION domain-containing protein</fullName>
    </submittedName>
</protein>
<gene>
    <name evidence="2" type="ORF">SSLN_LOCUS6677</name>
</gene>
<dbReference type="SUPFAM" id="SSF49265">
    <property type="entry name" value="Fibronectin type III"/>
    <property type="match status" value="1"/>
</dbReference>
<dbReference type="Pfam" id="PF12796">
    <property type="entry name" value="Ank_2"/>
    <property type="match status" value="1"/>
</dbReference>
<dbReference type="EMBL" id="UYSU01033803">
    <property type="protein sequence ID" value="VDL93062.1"/>
    <property type="molecule type" value="Genomic_DNA"/>
</dbReference>
<dbReference type="PANTHER" id="PTHR24183:SF1">
    <property type="entry name" value="FIBRONECTIN TYPE 3 AND ANKYRIN REPEAT DOMAINS PROTEIN 1"/>
    <property type="match status" value="1"/>
</dbReference>
<dbReference type="InterPro" id="IPR036770">
    <property type="entry name" value="Ankyrin_rpt-contain_sf"/>
</dbReference>
<evidence type="ECO:0000313" key="4">
    <source>
        <dbReference type="WBParaSite" id="SSLN_0000688901-mRNA-1"/>
    </source>
</evidence>